<gene>
    <name evidence="1" type="ORF">BEI61_01445</name>
</gene>
<dbReference type="CDD" id="cd10925">
    <property type="entry name" value="CE4_u1"/>
    <property type="match status" value="1"/>
</dbReference>
<dbReference type="Gene3D" id="3.20.20.370">
    <property type="entry name" value="Glycoside hydrolase/deacetylase"/>
    <property type="match status" value="1"/>
</dbReference>
<proteinExistence type="predicted"/>
<dbReference type="AlphaFoldDB" id="A0A1E3ABK7"/>
<dbReference type="EMBL" id="MCGH01000002">
    <property type="protein sequence ID" value="ODM05556.1"/>
    <property type="molecule type" value="Genomic_DNA"/>
</dbReference>
<evidence type="ECO:0008006" key="3">
    <source>
        <dbReference type="Google" id="ProtNLM"/>
    </source>
</evidence>
<dbReference type="Proteomes" id="UP000094067">
    <property type="component" value="Unassembled WGS sequence"/>
</dbReference>
<organism evidence="1 2">
    <name type="scientific">Eisenbergiella tayi</name>
    <dbReference type="NCBI Taxonomy" id="1432052"/>
    <lineage>
        <taxon>Bacteria</taxon>
        <taxon>Bacillati</taxon>
        <taxon>Bacillota</taxon>
        <taxon>Clostridia</taxon>
        <taxon>Lachnospirales</taxon>
        <taxon>Lachnospiraceae</taxon>
        <taxon>Eisenbergiella</taxon>
    </lineage>
</organism>
<sequence>MRAEAVCGGQAGMKIAIRMDDITPDMNWDNFLALKALFDKYHICPLIGVVPDNRDDGLRIMEPREDFWEYLKELQGEGWMIAQHGCYHQYTTRKGGLFPLNCFSEYAGVPLEQQRSMISCGKKKLEERGIYTDIFMAPGHTFDKNTLKALKECGFSFLTDGFGKKPYCREGLTFLPVSSRKKDCFREKQGYTTLVIHANGMNASEIGWYERMLAEYPDKFISYNEFMEIPGEKRGFAGNLAEYLQASAKRILVKLIGLRHGNGGNGR</sequence>
<name>A0A1E3ABK7_9FIRM</name>
<protein>
    <recommendedName>
        <fullName evidence="3">DUF2334 domain-containing protein</fullName>
    </recommendedName>
</protein>
<dbReference type="SUPFAM" id="SSF88713">
    <property type="entry name" value="Glycoside hydrolase/deacetylase"/>
    <property type="match status" value="1"/>
</dbReference>
<dbReference type="InterPro" id="IPR011330">
    <property type="entry name" value="Glyco_hydro/deAcase_b/a-brl"/>
</dbReference>
<dbReference type="InterPro" id="IPR018763">
    <property type="entry name" value="DUF2334"/>
</dbReference>
<comment type="caution">
    <text evidence="1">The sequence shown here is derived from an EMBL/GenBank/DDBJ whole genome shotgun (WGS) entry which is preliminary data.</text>
</comment>
<reference evidence="1 2" key="1">
    <citation type="submission" date="2016-07" db="EMBL/GenBank/DDBJ databases">
        <title>Characterization of isolates of Eisenbergiella tayi derived from blood cultures, using whole genome sequencing.</title>
        <authorList>
            <person name="Burdz T."/>
            <person name="Wiebe D."/>
            <person name="Huynh C."/>
            <person name="Bernard K."/>
        </authorList>
    </citation>
    <scope>NUCLEOTIDE SEQUENCE [LARGE SCALE GENOMIC DNA]</scope>
    <source>
        <strain evidence="1 2">NML 110608</strain>
    </source>
</reference>
<dbReference type="GO" id="GO:0005975">
    <property type="term" value="P:carbohydrate metabolic process"/>
    <property type="evidence" value="ECO:0007669"/>
    <property type="project" value="InterPro"/>
</dbReference>
<accession>A0A1E3ABK7</accession>
<evidence type="ECO:0000313" key="1">
    <source>
        <dbReference type="EMBL" id="ODM05556.1"/>
    </source>
</evidence>
<evidence type="ECO:0000313" key="2">
    <source>
        <dbReference type="Proteomes" id="UP000094067"/>
    </source>
</evidence>
<dbReference type="Pfam" id="PF10096">
    <property type="entry name" value="DUF2334"/>
    <property type="match status" value="1"/>
</dbReference>